<dbReference type="AlphaFoldDB" id="A0A4R5VGV2"/>
<organism evidence="3 4">
    <name type="scientific">Antarcticimicrobium luteum</name>
    <dbReference type="NCBI Taxonomy" id="2547397"/>
    <lineage>
        <taxon>Bacteria</taxon>
        <taxon>Pseudomonadati</taxon>
        <taxon>Pseudomonadota</taxon>
        <taxon>Alphaproteobacteria</taxon>
        <taxon>Rhodobacterales</taxon>
        <taxon>Paracoccaceae</taxon>
        <taxon>Antarcticimicrobium</taxon>
    </lineage>
</organism>
<keyword evidence="2" id="KW-0732">Signal</keyword>
<proteinExistence type="predicted"/>
<feature type="region of interest" description="Disordered" evidence="1">
    <location>
        <begin position="86"/>
        <end position="134"/>
    </location>
</feature>
<dbReference type="EMBL" id="SMUV01000049">
    <property type="protein sequence ID" value="TDK51178.1"/>
    <property type="molecule type" value="Genomic_DNA"/>
</dbReference>
<evidence type="ECO:0000256" key="2">
    <source>
        <dbReference type="SAM" id="SignalP"/>
    </source>
</evidence>
<evidence type="ECO:0000256" key="1">
    <source>
        <dbReference type="SAM" id="MobiDB-lite"/>
    </source>
</evidence>
<keyword evidence="4" id="KW-1185">Reference proteome</keyword>
<feature type="compositionally biased region" description="Gly residues" evidence="1">
    <location>
        <begin position="103"/>
        <end position="134"/>
    </location>
</feature>
<dbReference type="RefSeq" id="WP_133358481.1">
    <property type="nucleotide sequence ID" value="NZ_SMUV01000049.1"/>
</dbReference>
<dbReference type="Proteomes" id="UP000295301">
    <property type="component" value="Unassembled WGS sequence"/>
</dbReference>
<sequence>MFAFRHNSRLIAPVLLGAALALAAAPAATAGEGVAEPVVRSLTEEGYTVTDVSRTWLGRILITAQNRRFLREVALDRRTGAILGDQRFRRSEAADAPADGAPAGNGGTGGGGGTGPGGAGGSGGGSGGGAGNGG</sequence>
<evidence type="ECO:0000313" key="4">
    <source>
        <dbReference type="Proteomes" id="UP000295301"/>
    </source>
</evidence>
<feature type="signal peptide" evidence="2">
    <location>
        <begin position="1"/>
        <end position="30"/>
    </location>
</feature>
<evidence type="ECO:0008006" key="5">
    <source>
        <dbReference type="Google" id="ProtNLM"/>
    </source>
</evidence>
<dbReference type="OrthoDB" id="7869758at2"/>
<gene>
    <name evidence="3" type="ORF">E1832_04205</name>
</gene>
<reference evidence="3 4" key="1">
    <citation type="submission" date="2019-03" db="EMBL/GenBank/DDBJ databases">
        <title>Ruegeria lutea sp. nov., a novel strain, isolated from marine sediment, the Masan Bay, South Korea.</title>
        <authorList>
            <person name="Kim J."/>
            <person name="Kim D.-Y."/>
            <person name="Lee S.-S."/>
        </authorList>
    </citation>
    <scope>NUCLEOTIDE SEQUENCE [LARGE SCALE GENOMIC DNA]</scope>
    <source>
        <strain evidence="3 4">318-1</strain>
    </source>
</reference>
<feature type="chain" id="PRO_5020273122" description="PepSY domain-containing protein" evidence="2">
    <location>
        <begin position="31"/>
        <end position="134"/>
    </location>
</feature>
<name>A0A4R5VGV2_9RHOB</name>
<protein>
    <recommendedName>
        <fullName evidence="5">PepSY domain-containing protein</fullName>
    </recommendedName>
</protein>
<comment type="caution">
    <text evidence="3">The sequence shown here is derived from an EMBL/GenBank/DDBJ whole genome shotgun (WGS) entry which is preliminary data.</text>
</comment>
<accession>A0A4R5VGV2</accession>
<evidence type="ECO:0000313" key="3">
    <source>
        <dbReference type="EMBL" id="TDK51178.1"/>
    </source>
</evidence>